<keyword evidence="2" id="KW-0812">Transmembrane</keyword>
<feature type="transmembrane region" description="Helical" evidence="2">
    <location>
        <begin position="97"/>
        <end position="117"/>
    </location>
</feature>
<reference evidence="3" key="1">
    <citation type="submission" date="2023-07" db="EMBL/GenBank/DDBJ databases">
        <authorList>
            <consortium name="AG Swart"/>
            <person name="Singh M."/>
            <person name="Singh A."/>
            <person name="Seah K."/>
            <person name="Emmerich C."/>
        </authorList>
    </citation>
    <scope>NUCLEOTIDE SEQUENCE</scope>
    <source>
        <strain evidence="3">DP1</strain>
    </source>
</reference>
<proteinExistence type="predicted"/>
<organism evidence="3 4">
    <name type="scientific">Euplotes crassus</name>
    <dbReference type="NCBI Taxonomy" id="5936"/>
    <lineage>
        <taxon>Eukaryota</taxon>
        <taxon>Sar</taxon>
        <taxon>Alveolata</taxon>
        <taxon>Ciliophora</taxon>
        <taxon>Intramacronucleata</taxon>
        <taxon>Spirotrichea</taxon>
        <taxon>Hypotrichia</taxon>
        <taxon>Euplotida</taxon>
        <taxon>Euplotidae</taxon>
        <taxon>Moneuplotes</taxon>
    </lineage>
</organism>
<dbReference type="AlphaFoldDB" id="A0AAD1XRV7"/>
<dbReference type="EMBL" id="CAMPGE010019340">
    <property type="protein sequence ID" value="CAI2377684.1"/>
    <property type="molecule type" value="Genomic_DNA"/>
</dbReference>
<evidence type="ECO:0000256" key="2">
    <source>
        <dbReference type="SAM" id="Phobius"/>
    </source>
</evidence>
<protein>
    <recommendedName>
        <fullName evidence="5">Transmembrane protein</fullName>
    </recommendedName>
</protein>
<sequence>MYGSPYGYGMGGGYMNNYNNQNNQDQTPEDQQSFTNTIRTLVSGLSAVTGISFGLSTLFGLLYKAIKLLNIFKGKKETEQLLDAVWKQTVRKHSRRGFWMMFKILIVAIICCSIYLFSHSLSKKEEESKRQQETVQENEKEEDKEISIEDFMFQRKSVKQNSEIIDEEVNEESTQGEEESIKLGSVYELNDSDNLVN</sequence>
<name>A0AAD1XRV7_EUPCR</name>
<evidence type="ECO:0000256" key="1">
    <source>
        <dbReference type="SAM" id="MobiDB-lite"/>
    </source>
</evidence>
<keyword evidence="2" id="KW-0472">Membrane</keyword>
<keyword evidence="2" id="KW-1133">Transmembrane helix</keyword>
<evidence type="ECO:0008006" key="5">
    <source>
        <dbReference type="Google" id="ProtNLM"/>
    </source>
</evidence>
<gene>
    <name evidence="3" type="ORF">ECRASSUSDP1_LOCUS19072</name>
</gene>
<evidence type="ECO:0000313" key="4">
    <source>
        <dbReference type="Proteomes" id="UP001295684"/>
    </source>
</evidence>
<evidence type="ECO:0000313" key="3">
    <source>
        <dbReference type="EMBL" id="CAI2377684.1"/>
    </source>
</evidence>
<dbReference type="Proteomes" id="UP001295684">
    <property type="component" value="Unassembled WGS sequence"/>
</dbReference>
<feature type="transmembrane region" description="Helical" evidence="2">
    <location>
        <begin position="41"/>
        <end position="63"/>
    </location>
</feature>
<accession>A0AAD1XRV7</accession>
<feature type="region of interest" description="Disordered" evidence="1">
    <location>
        <begin position="127"/>
        <end position="146"/>
    </location>
</feature>
<comment type="caution">
    <text evidence="3">The sequence shown here is derived from an EMBL/GenBank/DDBJ whole genome shotgun (WGS) entry which is preliminary data.</text>
</comment>
<keyword evidence="4" id="KW-1185">Reference proteome</keyword>